<sequence length="163" mass="19082">MAMTRINLVPPEELMDQHLFAEFREIKMVPKSLRRSLRAAEARDVKAHGYRDAYVQALMGQAIVLEAVPKAYTLNTGHVSFFYDKALYLRKRYALLRAELERRGINFNRESLLDPDGVFDALDERFRKDYDPTPEALALVRQRIQEKIALKPHWYRHNGKPII</sequence>
<name>A0A172PZW6_9CAUD</name>
<dbReference type="SUPFAM" id="SSF47077">
    <property type="entry name" value="T4 endonuclease V"/>
    <property type="match status" value="1"/>
</dbReference>
<protein>
    <submittedName>
        <fullName evidence="2">Endonuclease</fullName>
    </submittedName>
</protein>
<keyword evidence="2" id="KW-0540">Nuclease</keyword>
<evidence type="ECO:0000256" key="1">
    <source>
        <dbReference type="PIRSR" id="PIRSR001000-1"/>
    </source>
</evidence>
<dbReference type="OrthoDB" id="18384at10239"/>
<dbReference type="InterPro" id="IPR024796">
    <property type="entry name" value="T4_endonuc_V"/>
</dbReference>
<proteinExistence type="predicted"/>
<dbReference type="EMBL" id="KX129925">
    <property type="protein sequence ID" value="AND74914.1"/>
    <property type="molecule type" value="Genomic_DNA"/>
</dbReference>
<evidence type="ECO:0000313" key="2">
    <source>
        <dbReference type="EMBL" id="AND74914.1"/>
    </source>
</evidence>
<accession>A0A172PZW6</accession>
<feature type="active site" description="Proton acceptor" evidence="1">
    <location>
        <position position="25"/>
    </location>
</feature>
<keyword evidence="2" id="KW-0378">Hydrolase</keyword>
<dbReference type="GO" id="GO:0004519">
    <property type="term" value="F:endonuclease activity"/>
    <property type="evidence" value="ECO:0007669"/>
    <property type="project" value="UniProtKB-KW"/>
</dbReference>
<dbReference type="Proteomes" id="UP000202195">
    <property type="component" value="Segment"/>
</dbReference>
<reference evidence="2 3" key="1">
    <citation type="submission" date="2016-04" db="EMBL/GenBank/DDBJ databases">
        <title>NP1 phage genome sequence analysis.</title>
        <authorList>
            <person name="Chaudhry W.N."/>
        </authorList>
    </citation>
    <scope>NUCLEOTIDE SEQUENCE [LARGE SCALE GENOMIC DNA]</scope>
</reference>
<evidence type="ECO:0000313" key="3">
    <source>
        <dbReference type="Proteomes" id="UP000202195"/>
    </source>
</evidence>
<dbReference type="InterPro" id="IPR004260">
    <property type="entry name" value="Pyr-dimer_DNA_glycosylase"/>
</dbReference>
<dbReference type="Pfam" id="PF03013">
    <property type="entry name" value="Pyr_excise"/>
    <property type="match status" value="1"/>
</dbReference>
<keyword evidence="3" id="KW-1185">Reference proteome</keyword>
<dbReference type="GeneID" id="29079858"/>
<dbReference type="Gene3D" id="1.10.440.10">
    <property type="entry name" value="T4 endonuclease V"/>
    <property type="match status" value="2"/>
</dbReference>
<dbReference type="PIRSF" id="PIRSF001000">
    <property type="entry name" value="PDG_ENDV"/>
    <property type="match status" value="1"/>
</dbReference>
<dbReference type="RefSeq" id="YP_009285875.1">
    <property type="nucleotide sequence ID" value="NC_031058.1"/>
</dbReference>
<keyword evidence="2" id="KW-0255">Endonuclease</keyword>
<organism evidence="2 3">
    <name type="scientific">Pseudomonas phage NP1</name>
    <dbReference type="NCBI Taxonomy" id="1844477"/>
    <lineage>
        <taxon>Viruses</taxon>
        <taxon>Duplodnaviria</taxon>
        <taxon>Heunggongvirae</taxon>
        <taxon>Uroviricota</taxon>
        <taxon>Caudoviricetes</taxon>
        <taxon>Queuovirinae</taxon>
        <taxon>Nipunavirus</taxon>
        <taxon>Nipunavirus quinobequin</taxon>
        <taxon>Nipunavirus NP1</taxon>
    </lineage>
</organism>
<dbReference type="KEGG" id="vg:29079858"/>